<organism evidence="3 4">
    <name type="scientific">Haloarcula pellucida</name>
    <dbReference type="NCBI Taxonomy" id="1427151"/>
    <lineage>
        <taxon>Archaea</taxon>
        <taxon>Methanobacteriati</taxon>
        <taxon>Methanobacteriota</taxon>
        <taxon>Stenosarchaea group</taxon>
        <taxon>Halobacteria</taxon>
        <taxon>Halobacteriales</taxon>
        <taxon>Haloarculaceae</taxon>
        <taxon>Haloarcula</taxon>
    </lineage>
</organism>
<evidence type="ECO:0000313" key="4">
    <source>
        <dbReference type="Proteomes" id="UP000605784"/>
    </source>
</evidence>
<feature type="compositionally biased region" description="Basic and acidic residues" evidence="1">
    <location>
        <begin position="19"/>
        <end position="30"/>
    </location>
</feature>
<feature type="domain" description="Halobacterial output" evidence="2">
    <location>
        <begin position="33"/>
        <end position="100"/>
    </location>
</feature>
<dbReference type="AlphaFoldDB" id="A0A830GNZ1"/>
<proteinExistence type="predicted"/>
<dbReference type="Proteomes" id="UP000605784">
    <property type="component" value="Unassembled WGS sequence"/>
</dbReference>
<reference evidence="3" key="1">
    <citation type="journal article" date="2014" name="Int. J. Syst. Evol. Microbiol.">
        <title>Complete genome sequence of Corynebacterium casei LMG S-19264T (=DSM 44701T), isolated from a smear-ripened cheese.</title>
        <authorList>
            <consortium name="US DOE Joint Genome Institute (JGI-PGF)"/>
            <person name="Walter F."/>
            <person name="Albersmeier A."/>
            <person name="Kalinowski J."/>
            <person name="Ruckert C."/>
        </authorList>
    </citation>
    <scope>NUCLEOTIDE SEQUENCE</scope>
    <source>
        <strain evidence="3">JCM 17820</strain>
    </source>
</reference>
<evidence type="ECO:0000256" key="1">
    <source>
        <dbReference type="SAM" id="MobiDB-lite"/>
    </source>
</evidence>
<dbReference type="RefSeq" id="WP_188997841.1">
    <property type="nucleotide sequence ID" value="NZ_BMOU01000004.1"/>
</dbReference>
<comment type="caution">
    <text evidence="3">The sequence shown here is derived from an EMBL/GenBank/DDBJ whole genome shotgun (WGS) entry which is preliminary data.</text>
</comment>
<accession>A0A830GNZ1</accession>
<protein>
    <recommendedName>
        <fullName evidence="2">Halobacterial output domain-containing protein</fullName>
    </recommendedName>
</protein>
<name>A0A830GNZ1_9EURY</name>
<feature type="region of interest" description="Disordered" evidence="1">
    <location>
        <begin position="1"/>
        <end position="30"/>
    </location>
</feature>
<dbReference type="InterPro" id="IPR040624">
    <property type="entry name" value="HalOD1"/>
</dbReference>
<dbReference type="Pfam" id="PF18545">
    <property type="entry name" value="HalOD1"/>
    <property type="match status" value="1"/>
</dbReference>
<gene>
    <name evidence="3" type="ORF">GCM10009030_23640</name>
</gene>
<evidence type="ECO:0000313" key="3">
    <source>
        <dbReference type="EMBL" id="GGN95952.1"/>
    </source>
</evidence>
<evidence type="ECO:0000259" key="2">
    <source>
        <dbReference type="Pfam" id="PF18545"/>
    </source>
</evidence>
<dbReference type="EMBL" id="BMOU01000004">
    <property type="protein sequence ID" value="GGN95952.1"/>
    <property type="molecule type" value="Genomic_DNA"/>
</dbReference>
<reference evidence="3" key="2">
    <citation type="submission" date="2020-09" db="EMBL/GenBank/DDBJ databases">
        <authorList>
            <person name="Sun Q."/>
            <person name="Ohkuma M."/>
        </authorList>
    </citation>
    <scope>NUCLEOTIDE SEQUENCE</scope>
    <source>
        <strain evidence="3">JCM 17820</strain>
    </source>
</reference>
<sequence length="103" mass="10952">MTSIEGSDGGVEAIPQNVDGKEPVRHHFDWDDIPPSEAVCRAIGVAMNSHPTDIGPLYETADLEAMDGLLLSADGDIELSFTHEGLLVVVRGTGEIVVDPVEN</sequence>
<keyword evidence="4" id="KW-1185">Reference proteome</keyword>